<gene>
    <name evidence="1" type="ORF">COS21_01800</name>
</gene>
<name>A0A2M7DE07_9BACT</name>
<organism evidence="1 2">
    <name type="scientific">bacterium (Candidatus Gribaldobacteria) CG02_land_8_20_14_3_00_41_15</name>
    <dbReference type="NCBI Taxonomy" id="2014270"/>
    <lineage>
        <taxon>Bacteria</taxon>
        <taxon>Candidatus Gribaldobacteria</taxon>
    </lineage>
</organism>
<evidence type="ECO:0000313" key="1">
    <source>
        <dbReference type="EMBL" id="PIV47096.1"/>
    </source>
</evidence>
<evidence type="ECO:0000313" key="2">
    <source>
        <dbReference type="Proteomes" id="UP000229030"/>
    </source>
</evidence>
<dbReference type="Proteomes" id="UP000229030">
    <property type="component" value="Unassembled WGS sequence"/>
</dbReference>
<proteinExistence type="predicted"/>
<accession>A0A2M7DE07</accession>
<protein>
    <submittedName>
        <fullName evidence="1">Uncharacterized protein</fullName>
    </submittedName>
</protein>
<dbReference type="AlphaFoldDB" id="A0A2M7DE07"/>
<sequence length="72" mass="8349">MNNETQIRTITNLGEQKLKTLIKESIKESIGAEILKLRAAFLPYVSEKEQKNIEQLYKKPSRKAAKIYNIEI</sequence>
<reference evidence="2" key="1">
    <citation type="submission" date="2017-09" db="EMBL/GenBank/DDBJ databases">
        <title>Depth-based differentiation of microbial function through sediment-hosted aquifers and enrichment of novel symbionts in the deep terrestrial subsurface.</title>
        <authorList>
            <person name="Probst A.J."/>
            <person name="Ladd B."/>
            <person name="Jarett J.K."/>
            <person name="Geller-Mcgrath D.E."/>
            <person name="Sieber C.M.K."/>
            <person name="Emerson J.B."/>
            <person name="Anantharaman K."/>
            <person name="Thomas B.C."/>
            <person name="Malmstrom R."/>
            <person name="Stieglmeier M."/>
            <person name="Klingl A."/>
            <person name="Woyke T."/>
            <person name="Ryan C.M."/>
            <person name="Banfield J.F."/>
        </authorList>
    </citation>
    <scope>NUCLEOTIDE SEQUENCE [LARGE SCALE GENOMIC DNA]</scope>
</reference>
<comment type="caution">
    <text evidence="1">The sequence shown here is derived from an EMBL/GenBank/DDBJ whole genome shotgun (WGS) entry which is preliminary data.</text>
</comment>
<dbReference type="EMBL" id="PETV01000055">
    <property type="protein sequence ID" value="PIV47096.1"/>
    <property type="molecule type" value="Genomic_DNA"/>
</dbReference>